<dbReference type="Gene3D" id="3.40.30.10">
    <property type="entry name" value="Glutaredoxin"/>
    <property type="match status" value="1"/>
</dbReference>
<evidence type="ECO:0000256" key="3">
    <source>
        <dbReference type="ARBA" id="ARBA00023002"/>
    </source>
</evidence>
<organism evidence="4 5">
    <name type="scientific">Sciurus vulgaris</name>
    <name type="common">Eurasian red squirrel</name>
    <dbReference type="NCBI Taxonomy" id="55149"/>
    <lineage>
        <taxon>Eukaryota</taxon>
        <taxon>Metazoa</taxon>
        <taxon>Chordata</taxon>
        <taxon>Craniata</taxon>
        <taxon>Vertebrata</taxon>
        <taxon>Euteleostomi</taxon>
        <taxon>Mammalia</taxon>
        <taxon>Eutheria</taxon>
        <taxon>Euarchontoglires</taxon>
        <taxon>Glires</taxon>
        <taxon>Rodentia</taxon>
        <taxon>Sciuromorpha</taxon>
        <taxon>Sciuridae</taxon>
        <taxon>Sciurinae</taxon>
        <taxon>Sciurini</taxon>
        <taxon>Sciurus</taxon>
    </lineage>
</organism>
<dbReference type="GO" id="GO:0005739">
    <property type="term" value="C:mitochondrion"/>
    <property type="evidence" value="ECO:0007669"/>
    <property type="project" value="TreeGrafter"/>
</dbReference>
<dbReference type="GO" id="GO:0005777">
    <property type="term" value="C:peroxisome"/>
    <property type="evidence" value="ECO:0007669"/>
    <property type="project" value="TreeGrafter"/>
</dbReference>
<keyword evidence="5" id="KW-1185">Reference proteome</keyword>
<dbReference type="Ensembl" id="ENSSVLT00005028150.1">
    <property type="protein sequence ID" value="ENSSVLP00005025322.1"/>
    <property type="gene ID" value="ENSSVLG00005020074.1"/>
</dbReference>
<dbReference type="InterPro" id="IPR036249">
    <property type="entry name" value="Thioredoxin-like_sf"/>
</dbReference>
<dbReference type="GO" id="GO:0045454">
    <property type="term" value="P:cell redox homeostasis"/>
    <property type="evidence" value="ECO:0007669"/>
    <property type="project" value="TreeGrafter"/>
</dbReference>
<accession>A0A8D2JPZ4</accession>
<dbReference type="Proteomes" id="UP000694564">
    <property type="component" value="Chromosome X"/>
</dbReference>
<evidence type="ECO:0000256" key="1">
    <source>
        <dbReference type="ARBA" id="ARBA00022559"/>
    </source>
</evidence>
<name>A0A8D2JPZ4_SCIVU</name>
<evidence type="ECO:0008006" key="6">
    <source>
        <dbReference type="Google" id="ProtNLM"/>
    </source>
</evidence>
<dbReference type="PANTHER" id="PTHR10430:SF16">
    <property type="entry name" value="PEROXIREDOXIN-5, MITOCHONDRIAL"/>
    <property type="match status" value="1"/>
</dbReference>
<evidence type="ECO:0000256" key="2">
    <source>
        <dbReference type="ARBA" id="ARBA00022862"/>
    </source>
</evidence>
<dbReference type="GeneTree" id="ENSGT01130000281970"/>
<proteinExistence type="predicted"/>
<dbReference type="GO" id="GO:0008379">
    <property type="term" value="F:thioredoxin peroxidase activity"/>
    <property type="evidence" value="ECO:0007669"/>
    <property type="project" value="InterPro"/>
</dbReference>
<evidence type="ECO:0000313" key="5">
    <source>
        <dbReference type="Proteomes" id="UP000694564"/>
    </source>
</evidence>
<keyword evidence="3" id="KW-0560">Oxidoreductase</keyword>
<dbReference type="AlphaFoldDB" id="A0A8D2JPZ4"/>
<dbReference type="OrthoDB" id="1882547at2759"/>
<evidence type="ECO:0000313" key="4">
    <source>
        <dbReference type="Ensembl" id="ENSSVLP00005025322.1"/>
    </source>
</evidence>
<sequence length="124" mass="13441">IGKLFGRDVGHRACSVLTSVAAAESVATEARQRLEGGRRWVCGGVCSFSSPNQVRRFWLLADPTEAFGKETDLLLDDLLVPLFGNCRLKRFSMVIEDGTVKALNVESDSTGLNCSLAPNILSQL</sequence>
<keyword evidence="2" id="KW-0049">Antioxidant</keyword>
<reference evidence="4" key="1">
    <citation type="submission" date="2025-08" db="UniProtKB">
        <authorList>
            <consortium name="Ensembl"/>
        </authorList>
    </citation>
    <scope>IDENTIFICATION</scope>
</reference>
<reference evidence="4" key="2">
    <citation type="submission" date="2025-09" db="UniProtKB">
        <authorList>
            <consortium name="Ensembl"/>
        </authorList>
    </citation>
    <scope>IDENTIFICATION</scope>
</reference>
<dbReference type="SUPFAM" id="SSF52833">
    <property type="entry name" value="Thioredoxin-like"/>
    <property type="match status" value="1"/>
</dbReference>
<dbReference type="PANTHER" id="PTHR10430">
    <property type="entry name" value="PEROXIREDOXIN"/>
    <property type="match status" value="1"/>
</dbReference>
<keyword evidence="1" id="KW-0575">Peroxidase</keyword>
<dbReference type="GO" id="GO:0042744">
    <property type="term" value="P:hydrogen peroxide catabolic process"/>
    <property type="evidence" value="ECO:0007669"/>
    <property type="project" value="TreeGrafter"/>
</dbReference>
<protein>
    <recommendedName>
        <fullName evidence="6">Peroxiredoxin 5</fullName>
    </recommendedName>
</protein>
<dbReference type="GO" id="GO:0034599">
    <property type="term" value="P:cellular response to oxidative stress"/>
    <property type="evidence" value="ECO:0007669"/>
    <property type="project" value="InterPro"/>
</dbReference>
<dbReference type="InterPro" id="IPR037944">
    <property type="entry name" value="PRX5-like"/>
</dbReference>